<dbReference type="SUPFAM" id="SSF56349">
    <property type="entry name" value="DNA breaking-rejoining enzymes"/>
    <property type="match status" value="1"/>
</dbReference>
<dbReference type="NCBIfam" id="TIGR02249">
    <property type="entry name" value="integrase_gron"/>
    <property type="match status" value="1"/>
</dbReference>
<feature type="domain" description="Tyr recombinase" evidence="6">
    <location>
        <begin position="101"/>
        <end position="314"/>
    </location>
</feature>
<dbReference type="HOGENOM" id="CLU_027562_37_0_6"/>
<dbReference type="Proteomes" id="UP000030341">
    <property type="component" value="Chromosome 1"/>
</dbReference>
<keyword evidence="2" id="KW-0229">DNA integration</keyword>
<dbReference type="InterPro" id="IPR010998">
    <property type="entry name" value="Integrase_recombinase_N"/>
</dbReference>
<dbReference type="PROSITE" id="PS51898">
    <property type="entry name" value="TYR_RECOMBINASE"/>
    <property type="match status" value="1"/>
</dbReference>
<sequence>MTKSPFIESIRNILRVKRYSLQTEKAYLYWIRKLIFFHNKRHPRDMTESDVELFLTHLAINERVSPLTQNQALCAVVFMYRHVFGRELNNMKFHFAKTPQRIPQVLTHNEAAKVIQNLHGKHKLIASIMYGSGLRVSEVLRLRIKDLDFERNTVFVYQSKGQKDRVTLLPNNIKDQLNSQIELVRHIHERDLHDGFGLTSLPASLISKYKNAAKNFYWQYLFPSTTRCKHPHDDYICRHHLHQTAFRKALKVATKKADISKRVTSHTFRHSFATRMLETGHDIRVVQELLGHDDIKTTQIYTHVIGKNKFGAISPIDSIN</sequence>
<proteinExistence type="inferred from homology"/>
<comment type="similarity">
    <text evidence="1">Belongs to the 'phage' integrase family.</text>
</comment>
<keyword evidence="3 5" id="KW-0238">DNA-binding</keyword>
<accession>A0A0A7EGD4</accession>
<dbReference type="OrthoDB" id="9801717at2"/>
<evidence type="ECO:0000313" key="9">
    <source>
        <dbReference type="Proteomes" id="UP000030341"/>
    </source>
</evidence>
<dbReference type="eggNOG" id="COG4974">
    <property type="taxonomic scope" value="Bacteria"/>
</dbReference>
<dbReference type="KEGG" id="pseo:OM33_11330"/>
<evidence type="ECO:0000256" key="3">
    <source>
        <dbReference type="ARBA" id="ARBA00023125"/>
    </source>
</evidence>
<dbReference type="InterPro" id="IPR002104">
    <property type="entry name" value="Integrase_catalytic"/>
</dbReference>
<reference evidence="8 9" key="1">
    <citation type="submission" date="2014-11" db="EMBL/GenBank/DDBJ databases">
        <title>Complete Genome Sequence of Pseudoalteromonas sp. Strain OCN003 Isolated from Kaneohe Bay, Oahu, Hawaii.</title>
        <authorList>
            <person name="Beurmann S."/>
            <person name="Videau P."/>
            <person name="Ushijima B."/>
            <person name="Smith A.M."/>
            <person name="Aeby G.S."/>
            <person name="Callahan S.M."/>
            <person name="Belcaid M."/>
        </authorList>
    </citation>
    <scope>NUCLEOTIDE SEQUENCE [LARGE SCALE GENOMIC DNA]</scope>
    <source>
        <strain evidence="8 9">OCN003</strain>
    </source>
</reference>
<dbReference type="InterPro" id="IPR011010">
    <property type="entry name" value="DNA_brk_join_enz"/>
</dbReference>
<dbReference type="InterPro" id="IPR044068">
    <property type="entry name" value="CB"/>
</dbReference>
<evidence type="ECO:0000313" key="8">
    <source>
        <dbReference type="EMBL" id="AIY65679.1"/>
    </source>
</evidence>
<name>A0A0A7EGD4_9GAMM</name>
<dbReference type="Pfam" id="PF13495">
    <property type="entry name" value="Phage_int_SAM_4"/>
    <property type="match status" value="1"/>
</dbReference>
<evidence type="ECO:0000256" key="4">
    <source>
        <dbReference type="ARBA" id="ARBA00023172"/>
    </source>
</evidence>
<dbReference type="InterPro" id="IPR011946">
    <property type="entry name" value="Integrase_integron-type"/>
</dbReference>
<dbReference type="GO" id="GO:0003677">
    <property type="term" value="F:DNA binding"/>
    <property type="evidence" value="ECO:0007669"/>
    <property type="project" value="UniProtKB-UniRule"/>
</dbReference>
<evidence type="ECO:0000256" key="5">
    <source>
        <dbReference type="PROSITE-ProRule" id="PRU01248"/>
    </source>
</evidence>
<dbReference type="STRING" id="1348114.OM33_11330"/>
<evidence type="ECO:0000256" key="1">
    <source>
        <dbReference type="ARBA" id="ARBA00008857"/>
    </source>
</evidence>
<dbReference type="GO" id="GO:0015074">
    <property type="term" value="P:DNA integration"/>
    <property type="evidence" value="ECO:0007669"/>
    <property type="project" value="UniProtKB-KW"/>
</dbReference>
<organism evidence="8 9">
    <name type="scientific">Pseudoalteromonas piratica</name>
    <dbReference type="NCBI Taxonomy" id="1348114"/>
    <lineage>
        <taxon>Bacteria</taxon>
        <taxon>Pseudomonadati</taxon>
        <taxon>Pseudomonadota</taxon>
        <taxon>Gammaproteobacteria</taxon>
        <taxon>Alteromonadales</taxon>
        <taxon>Pseudoalteromonadaceae</taxon>
        <taxon>Pseudoalteromonas</taxon>
    </lineage>
</organism>
<dbReference type="Gene3D" id="1.10.443.10">
    <property type="entry name" value="Intergrase catalytic core"/>
    <property type="match status" value="1"/>
</dbReference>
<dbReference type="PANTHER" id="PTHR30349:SF64">
    <property type="entry name" value="PROPHAGE INTEGRASE INTD-RELATED"/>
    <property type="match status" value="1"/>
</dbReference>
<gene>
    <name evidence="8" type="ORF">OM33_11330</name>
</gene>
<evidence type="ECO:0000256" key="2">
    <source>
        <dbReference type="ARBA" id="ARBA00022908"/>
    </source>
</evidence>
<keyword evidence="4" id="KW-0233">DNA recombination</keyword>
<dbReference type="GO" id="GO:0006310">
    <property type="term" value="P:DNA recombination"/>
    <property type="evidence" value="ECO:0007669"/>
    <property type="project" value="UniProtKB-KW"/>
</dbReference>
<dbReference type="PANTHER" id="PTHR30349">
    <property type="entry name" value="PHAGE INTEGRASE-RELATED"/>
    <property type="match status" value="1"/>
</dbReference>
<dbReference type="PROSITE" id="PS51900">
    <property type="entry name" value="CB"/>
    <property type="match status" value="1"/>
</dbReference>
<evidence type="ECO:0000259" key="7">
    <source>
        <dbReference type="PROSITE" id="PS51900"/>
    </source>
</evidence>
<dbReference type="InterPro" id="IPR013762">
    <property type="entry name" value="Integrase-like_cat_sf"/>
</dbReference>
<dbReference type="InterPro" id="IPR004107">
    <property type="entry name" value="Integrase_SAM-like_N"/>
</dbReference>
<feature type="domain" description="Core-binding (CB)" evidence="7">
    <location>
        <begin position="1"/>
        <end position="84"/>
    </location>
</feature>
<dbReference type="Pfam" id="PF00589">
    <property type="entry name" value="Phage_integrase"/>
    <property type="match status" value="1"/>
</dbReference>
<dbReference type="RefSeq" id="WP_038641785.1">
    <property type="nucleotide sequence ID" value="NZ_CP009888.1"/>
</dbReference>
<protein>
    <submittedName>
        <fullName evidence="8">Integrase</fullName>
    </submittedName>
</protein>
<dbReference type="InterPro" id="IPR050090">
    <property type="entry name" value="Tyrosine_recombinase_XerCD"/>
</dbReference>
<dbReference type="AlphaFoldDB" id="A0A0A7EGD4"/>
<evidence type="ECO:0000259" key="6">
    <source>
        <dbReference type="PROSITE" id="PS51898"/>
    </source>
</evidence>
<keyword evidence="9" id="KW-1185">Reference proteome</keyword>
<dbReference type="Gene3D" id="1.10.150.130">
    <property type="match status" value="1"/>
</dbReference>
<dbReference type="EMBL" id="CP009888">
    <property type="protein sequence ID" value="AIY65679.1"/>
    <property type="molecule type" value="Genomic_DNA"/>
</dbReference>